<feature type="region of interest" description="Disordered" evidence="1">
    <location>
        <begin position="1"/>
        <end position="52"/>
    </location>
</feature>
<reference evidence="2" key="1">
    <citation type="journal article" date="2020" name="New Phytol.">
        <title>Comparative genomics reveals dynamic genome evolution in host specialist ectomycorrhizal fungi.</title>
        <authorList>
            <person name="Lofgren L.A."/>
            <person name="Nguyen N.H."/>
            <person name="Vilgalys R."/>
            <person name="Ruytinx J."/>
            <person name="Liao H.L."/>
            <person name="Branco S."/>
            <person name="Kuo A."/>
            <person name="LaButti K."/>
            <person name="Lipzen A."/>
            <person name="Andreopoulos W."/>
            <person name="Pangilinan J."/>
            <person name="Riley R."/>
            <person name="Hundley H."/>
            <person name="Na H."/>
            <person name="Barry K."/>
            <person name="Grigoriev I.V."/>
            <person name="Stajich J.E."/>
            <person name="Kennedy P.G."/>
        </authorList>
    </citation>
    <scope>NUCLEOTIDE SEQUENCE</scope>
    <source>
        <strain evidence="2">MN1</strain>
    </source>
</reference>
<dbReference type="AlphaFoldDB" id="A0A9P7EAH5"/>
<proteinExistence type="predicted"/>
<gene>
    <name evidence="2" type="ORF">BJ212DRAFT_232833</name>
</gene>
<dbReference type="RefSeq" id="XP_041192577.1">
    <property type="nucleotide sequence ID" value="XM_041342712.1"/>
</dbReference>
<feature type="region of interest" description="Disordered" evidence="1">
    <location>
        <begin position="269"/>
        <end position="295"/>
    </location>
</feature>
<comment type="caution">
    <text evidence="2">The sequence shown here is derived from an EMBL/GenBank/DDBJ whole genome shotgun (WGS) entry which is preliminary data.</text>
</comment>
<organism evidence="2 3">
    <name type="scientific">Suillus subaureus</name>
    <dbReference type="NCBI Taxonomy" id="48587"/>
    <lineage>
        <taxon>Eukaryota</taxon>
        <taxon>Fungi</taxon>
        <taxon>Dikarya</taxon>
        <taxon>Basidiomycota</taxon>
        <taxon>Agaricomycotina</taxon>
        <taxon>Agaricomycetes</taxon>
        <taxon>Agaricomycetidae</taxon>
        <taxon>Boletales</taxon>
        <taxon>Suillineae</taxon>
        <taxon>Suillaceae</taxon>
        <taxon>Suillus</taxon>
    </lineage>
</organism>
<feature type="compositionally biased region" description="Polar residues" evidence="1">
    <location>
        <begin position="17"/>
        <end position="30"/>
    </location>
</feature>
<evidence type="ECO:0000313" key="3">
    <source>
        <dbReference type="Proteomes" id="UP000807769"/>
    </source>
</evidence>
<sequence length="295" mass="32612">MEGDSPRVKLPAPSTPPMKSSPNPTHQSPTARMEVRRQNYKPPGARTQEYHTLRQSRMPAAAWTEEYSTAYQSYLAPAARTTEDNTIPQNYKPAHQRLDENNYNAITTQKSPIYQGSSLNRHSNPCTPLSPRAIELLERSERIRHLERLLARERDLPINITGLTVPSPKPAQMLQPIGPWLASEEKAFHERGAINPGTNANQSLDLVGVMQAMGLDISSRKDALTALGNGRPSMVEHNSFDGVRRQSGIVSMGDTIVRNDLARVVHSQGLRSPRGGGGYRSVSGQSVGRAIHRQM</sequence>
<dbReference type="GeneID" id="64636728"/>
<evidence type="ECO:0000313" key="2">
    <source>
        <dbReference type="EMBL" id="KAG1815646.1"/>
    </source>
</evidence>
<name>A0A9P7EAH5_9AGAM</name>
<keyword evidence="3" id="KW-1185">Reference proteome</keyword>
<dbReference type="Proteomes" id="UP000807769">
    <property type="component" value="Unassembled WGS sequence"/>
</dbReference>
<protein>
    <submittedName>
        <fullName evidence="2">Uncharacterized protein</fullName>
    </submittedName>
</protein>
<accession>A0A9P7EAH5</accession>
<evidence type="ECO:0000256" key="1">
    <source>
        <dbReference type="SAM" id="MobiDB-lite"/>
    </source>
</evidence>
<dbReference type="OrthoDB" id="2676848at2759"/>
<dbReference type="EMBL" id="JABBWG010000018">
    <property type="protein sequence ID" value="KAG1815646.1"/>
    <property type="molecule type" value="Genomic_DNA"/>
</dbReference>